<evidence type="ECO:0000313" key="7">
    <source>
        <dbReference type="EMBL" id="QGU26272.1"/>
    </source>
</evidence>
<keyword evidence="4 6" id="KW-1133">Transmembrane helix</keyword>
<feature type="transmembrane region" description="Helical" evidence="6">
    <location>
        <begin position="29"/>
        <end position="47"/>
    </location>
</feature>
<feature type="transmembrane region" description="Helical" evidence="6">
    <location>
        <begin position="212"/>
        <end position="230"/>
    </location>
</feature>
<name>A0A6I6DNB9_9MICO</name>
<dbReference type="GO" id="GO:0005886">
    <property type="term" value="C:plasma membrane"/>
    <property type="evidence" value="ECO:0007669"/>
    <property type="project" value="UniProtKB-SubCell"/>
</dbReference>
<dbReference type="AlphaFoldDB" id="A0A6I6DNB9"/>
<dbReference type="GO" id="GO:0022857">
    <property type="term" value="F:transmembrane transporter activity"/>
    <property type="evidence" value="ECO:0007669"/>
    <property type="project" value="InterPro"/>
</dbReference>
<feature type="transmembrane region" description="Helical" evidence="6">
    <location>
        <begin position="317"/>
        <end position="340"/>
    </location>
</feature>
<feature type="transmembrane region" description="Helical" evidence="6">
    <location>
        <begin position="67"/>
        <end position="93"/>
    </location>
</feature>
<evidence type="ECO:0000256" key="3">
    <source>
        <dbReference type="ARBA" id="ARBA00022692"/>
    </source>
</evidence>
<keyword evidence="5 6" id="KW-0472">Membrane</keyword>
<evidence type="ECO:0000256" key="5">
    <source>
        <dbReference type="ARBA" id="ARBA00023136"/>
    </source>
</evidence>
<dbReference type="PANTHER" id="PTHR43370:SF1">
    <property type="entry name" value="GUANOSINE ABC TRANSPORTER PERMEASE PROTEIN NUPQ"/>
    <property type="match status" value="1"/>
</dbReference>
<accession>A0A6I6DNB9</accession>
<organism evidence="7 8">
    <name type="scientific">Microbacterium oryzae</name>
    <dbReference type="NCBI Taxonomy" id="743009"/>
    <lineage>
        <taxon>Bacteria</taxon>
        <taxon>Bacillati</taxon>
        <taxon>Actinomycetota</taxon>
        <taxon>Actinomycetes</taxon>
        <taxon>Micrococcales</taxon>
        <taxon>Microbacteriaceae</taxon>
        <taxon>Microbacterium</taxon>
    </lineage>
</organism>
<dbReference type="CDD" id="cd06580">
    <property type="entry name" value="TM_PBP1_transp_TpRbsC_like"/>
    <property type="match status" value="1"/>
</dbReference>
<evidence type="ECO:0000313" key="8">
    <source>
        <dbReference type="Proteomes" id="UP000422989"/>
    </source>
</evidence>
<evidence type="ECO:0000256" key="6">
    <source>
        <dbReference type="SAM" id="Phobius"/>
    </source>
</evidence>
<dbReference type="Proteomes" id="UP000422989">
    <property type="component" value="Chromosome"/>
</dbReference>
<evidence type="ECO:0000256" key="4">
    <source>
        <dbReference type="ARBA" id="ARBA00022989"/>
    </source>
</evidence>
<evidence type="ECO:0000256" key="2">
    <source>
        <dbReference type="ARBA" id="ARBA00022475"/>
    </source>
</evidence>
<evidence type="ECO:0000256" key="1">
    <source>
        <dbReference type="ARBA" id="ARBA00004651"/>
    </source>
</evidence>
<comment type="subcellular location">
    <subcellularLocation>
        <location evidence="1">Cell membrane</location>
        <topology evidence="1">Multi-pass membrane protein</topology>
    </subcellularLocation>
</comment>
<keyword evidence="8" id="KW-1185">Reference proteome</keyword>
<feature type="transmembrane region" description="Helical" evidence="6">
    <location>
        <begin position="102"/>
        <end position="121"/>
    </location>
</feature>
<feature type="transmembrane region" description="Helical" evidence="6">
    <location>
        <begin position="183"/>
        <end position="205"/>
    </location>
</feature>
<feature type="transmembrane region" description="Helical" evidence="6">
    <location>
        <begin position="127"/>
        <end position="149"/>
    </location>
</feature>
<keyword evidence="3 6" id="KW-0812">Transmembrane</keyword>
<dbReference type="InterPro" id="IPR001851">
    <property type="entry name" value="ABC_transp_permease"/>
</dbReference>
<sequence>MSDTAARVPAALAPDAGVTPLTRSWKTPVVLAVFTVLLALLVLLAPRTGEATFRLSSESDAIVLPSLVVGVAVGAWGSIVLMALLTAAAAYFVRQAAKAPRWIVAAYVVIAVFGFLCWAAAGATIPVTGLLAGALALAVPLIFGALGGVIGERVGVVNIAIESQLLGGAFSAALVATLTGQPILGLLAAMAAGVIVAALLAVFAIVYMVDQIIVGVVLNVLIAGLTSFLYSQVMQPNAATLNTPPRFDRIAIPLLSDIPILGPVLFHQTILVYAMYVAVAAVYFAMFHTRWGLRLRAVGEHPQAADTVGIRVGRTRFLNVLLGGAIAGAGGTVFTVGSGIPFGQEMTNGMGFIALAAVIFGQWHPVKATLAALLFGFASNLQNTLSVIGSPVPGEFMLMLPYLVTIFVVAGAVGRSRGPAAAGQPYIKG</sequence>
<dbReference type="PANTHER" id="PTHR43370">
    <property type="entry name" value="SUGAR ABC TRANSPORTER INTEGRAL MEMBRANE PROTEIN-RELATED"/>
    <property type="match status" value="1"/>
</dbReference>
<feature type="transmembrane region" description="Helical" evidence="6">
    <location>
        <begin position="396"/>
        <end position="414"/>
    </location>
</feature>
<dbReference type="KEGG" id="moj:D7D94_00110"/>
<proteinExistence type="predicted"/>
<dbReference type="Pfam" id="PF02653">
    <property type="entry name" value="BPD_transp_2"/>
    <property type="match status" value="1"/>
</dbReference>
<reference evidence="7 8" key="1">
    <citation type="submission" date="2018-09" db="EMBL/GenBank/DDBJ databases">
        <title>Whole genome sequencing of Microbacterium oryzae strain MB-10T.</title>
        <authorList>
            <person name="Das S.K."/>
        </authorList>
    </citation>
    <scope>NUCLEOTIDE SEQUENCE [LARGE SCALE GENOMIC DNA]</scope>
    <source>
        <strain evidence="7 8">MB-10</strain>
    </source>
</reference>
<feature type="transmembrane region" description="Helical" evidence="6">
    <location>
        <begin position="265"/>
        <end position="286"/>
    </location>
</feature>
<protein>
    <submittedName>
        <fullName evidence="7">ABC transporter permease</fullName>
    </submittedName>
</protein>
<dbReference type="EMBL" id="CP032550">
    <property type="protein sequence ID" value="QGU26272.1"/>
    <property type="molecule type" value="Genomic_DNA"/>
</dbReference>
<keyword evidence="2" id="KW-1003">Cell membrane</keyword>
<dbReference type="RefSeq" id="WP_156240660.1">
    <property type="nucleotide sequence ID" value="NZ_BAAAZL010000007.1"/>
</dbReference>
<feature type="transmembrane region" description="Helical" evidence="6">
    <location>
        <begin position="156"/>
        <end position="177"/>
    </location>
</feature>
<feature type="transmembrane region" description="Helical" evidence="6">
    <location>
        <begin position="346"/>
        <end position="363"/>
    </location>
</feature>
<gene>
    <name evidence="7" type="ORF">D7D94_00110</name>
</gene>
<dbReference type="OrthoDB" id="9792579at2"/>